<name>A0A4V3XC52_9AGAM</name>
<organism evidence="5 6">
    <name type="scientific">Bondarzewia mesenterica</name>
    <dbReference type="NCBI Taxonomy" id="1095465"/>
    <lineage>
        <taxon>Eukaryota</taxon>
        <taxon>Fungi</taxon>
        <taxon>Dikarya</taxon>
        <taxon>Basidiomycota</taxon>
        <taxon>Agaricomycotina</taxon>
        <taxon>Agaricomycetes</taxon>
        <taxon>Russulales</taxon>
        <taxon>Bondarzewiaceae</taxon>
        <taxon>Bondarzewia</taxon>
    </lineage>
</organism>
<keyword evidence="4" id="KW-0560">Oxidoreductase</keyword>
<dbReference type="SUPFAM" id="SSF51971">
    <property type="entry name" value="Nucleotide-binding domain"/>
    <property type="match status" value="1"/>
</dbReference>
<evidence type="ECO:0000256" key="2">
    <source>
        <dbReference type="ARBA" id="ARBA00022630"/>
    </source>
</evidence>
<dbReference type="Gene3D" id="3.30.9.10">
    <property type="entry name" value="D-Amino Acid Oxidase, subunit A, domain 2"/>
    <property type="match status" value="1"/>
</dbReference>
<proteinExistence type="predicted"/>
<dbReference type="PANTHER" id="PTHR11530">
    <property type="entry name" value="D-AMINO ACID OXIDASE"/>
    <property type="match status" value="1"/>
</dbReference>
<dbReference type="AlphaFoldDB" id="A0A4V3XC52"/>
<reference evidence="5 6" key="1">
    <citation type="submission" date="2019-02" db="EMBL/GenBank/DDBJ databases">
        <title>Genome sequencing of the rare red list fungi Bondarzewia mesenterica.</title>
        <authorList>
            <person name="Buettner E."/>
            <person name="Kellner H."/>
        </authorList>
    </citation>
    <scope>NUCLEOTIDE SEQUENCE [LARGE SCALE GENOMIC DNA]</scope>
    <source>
        <strain evidence="5 6">DSM 108281</strain>
    </source>
</reference>
<keyword evidence="3" id="KW-0274">FAD</keyword>
<keyword evidence="6" id="KW-1185">Reference proteome</keyword>
<dbReference type="GO" id="GO:0071949">
    <property type="term" value="F:FAD binding"/>
    <property type="evidence" value="ECO:0007669"/>
    <property type="project" value="InterPro"/>
</dbReference>
<dbReference type="GO" id="GO:0003884">
    <property type="term" value="F:D-amino-acid oxidase activity"/>
    <property type="evidence" value="ECO:0007669"/>
    <property type="project" value="InterPro"/>
</dbReference>
<keyword evidence="2" id="KW-0285">Flavoprotein</keyword>
<evidence type="ECO:0000256" key="1">
    <source>
        <dbReference type="ARBA" id="ARBA00001974"/>
    </source>
</evidence>
<sequence>MASPSNRDEQPILVCGFGIIGLTTSIRLLQAGYPVVAVAAHLPGDPLTPMYASTAAGAHHLSFAADDDVRQQRLDRRTFEFMWEEEAREGDVSALLKLTQREYYGTEGEKHIAFFESMPDVRVPIHSDDV</sequence>
<dbReference type="PANTHER" id="PTHR11530:SF11">
    <property type="entry name" value="D-ASPARTATE OXIDASE"/>
    <property type="match status" value="1"/>
</dbReference>
<evidence type="ECO:0000313" key="6">
    <source>
        <dbReference type="Proteomes" id="UP000310158"/>
    </source>
</evidence>
<evidence type="ECO:0000256" key="3">
    <source>
        <dbReference type="ARBA" id="ARBA00022827"/>
    </source>
</evidence>
<dbReference type="Proteomes" id="UP000310158">
    <property type="component" value="Unassembled WGS sequence"/>
</dbReference>
<evidence type="ECO:0000256" key="4">
    <source>
        <dbReference type="ARBA" id="ARBA00023002"/>
    </source>
</evidence>
<evidence type="ECO:0000313" key="5">
    <source>
        <dbReference type="EMBL" id="THH04503.1"/>
    </source>
</evidence>
<dbReference type="GO" id="GO:0019478">
    <property type="term" value="P:D-amino acid catabolic process"/>
    <property type="evidence" value="ECO:0007669"/>
    <property type="project" value="TreeGrafter"/>
</dbReference>
<protein>
    <recommendedName>
        <fullName evidence="7">FAD dependent oxidoreductase domain-containing protein</fullName>
    </recommendedName>
</protein>
<comment type="caution">
    <text evidence="5">The sequence shown here is derived from an EMBL/GenBank/DDBJ whole genome shotgun (WGS) entry which is preliminary data.</text>
</comment>
<dbReference type="InterPro" id="IPR023209">
    <property type="entry name" value="DAO"/>
</dbReference>
<gene>
    <name evidence="5" type="ORF">EW146_g10159</name>
</gene>
<comment type="cofactor">
    <cofactor evidence="1">
        <name>FAD</name>
        <dbReference type="ChEBI" id="CHEBI:57692"/>
    </cofactor>
</comment>
<dbReference type="GO" id="GO:0005737">
    <property type="term" value="C:cytoplasm"/>
    <property type="evidence" value="ECO:0007669"/>
    <property type="project" value="TreeGrafter"/>
</dbReference>
<dbReference type="OrthoDB" id="2015447at2759"/>
<dbReference type="Gene3D" id="3.40.50.720">
    <property type="entry name" value="NAD(P)-binding Rossmann-like Domain"/>
    <property type="match status" value="1"/>
</dbReference>
<dbReference type="EMBL" id="SGPL01001149">
    <property type="protein sequence ID" value="THH04503.1"/>
    <property type="molecule type" value="Genomic_DNA"/>
</dbReference>
<accession>A0A4V3XC52</accession>
<evidence type="ECO:0008006" key="7">
    <source>
        <dbReference type="Google" id="ProtNLM"/>
    </source>
</evidence>